<evidence type="ECO:0000256" key="10">
    <source>
        <dbReference type="SAM" id="SignalP"/>
    </source>
</evidence>
<dbReference type="AlphaFoldDB" id="A0A7I5EC99"/>
<evidence type="ECO:0000256" key="5">
    <source>
        <dbReference type="ARBA" id="ARBA00023157"/>
    </source>
</evidence>
<dbReference type="SUPFAM" id="SSF50630">
    <property type="entry name" value="Acid proteases"/>
    <property type="match status" value="1"/>
</dbReference>
<evidence type="ECO:0000313" key="12">
    <source>
        <dbReference type="Proteomes" id="UP000025227"/>
    </source>
</evidence>
<sequence length="388" mass="43274">MAWFLLLLSLTICLRTEALLRVTMHRANLTRRWHNVKAVKEYLTLKYMKNNKLGPHYFFNEKLFNSMNLHYYGIITIGTPPQSFKVVFDTGSSNLWVPCAKCPPSNIACRNHSKFDCERSSTCSETNVSITIKYGRGSMEGYVNHDVVCFGTNRKYCTDKHQGLACAMKEPGDAFTESPFDGVLGMAWDSIGVDNISQPISQIFANKKLCRKPVIAFWLNRNLQNDTVGGEMTICGTDRAHYKGRIVWVPLISNNYWEIRIRGVTVGGRSVIKGTAAAAVDTGTSLITGPPEAVRVIQGLIGATTSGDIDCHTIPYLPEITFSIGGYRMILAGEAYVLKYDDGSCMSGFREFKFPDGEELWILGDLFIGAFYTVFDHAKKRVGFAEAT</sequence>
<dbReference type="OrthoDB" id="5839471at2759"/>
<evidence type="ECO:0000256" key="2">
    <source>
        <dbReference type="ARBA" id="ARBA00022670"/>
    </source>
</evidence>
<dbReference type="PANTHER" id="PTHR47966:SF40">
    <property type="entry name" value="ASPARTIC PROTEASE 3"/>
    <property type="match status" value="1"/>
</dbReference>
<protein>
    <submittedName>
        <fullName evidence="13">Peptidase A1 domain-containing protein</fullName>
    </submittedName>
</protein>
<dbReference type="FunFam" id="2.40.70.10:FF:000008">
    <property type="entry name" value="Cathepsin D"/>
    <property type="match status" value="1"/>
</dbReference>
<keyword evidence="10" id="KW-0732">Signal</keyword>
<keyword evidence="2 9" id="KW-0645">Protease</keyword>
<keyword evidence="6" id="KW-0325">Glycoprotein</keyword>
<keyword evidence="12" id="KW-1185">Reference proteome</keyword>
<reference evidence="13" key="1">
    <citation type="submission" date="2020-12" db="UniProtKB">
        <authorList>
            <consortium name="WormBaseParasite"/>
        </authorList>
    </citation>
    <scope>IDENTIFICATION</scope>
    <source>
        <strain evidence="13">MHco3</strain>
    </source>
</reference>
<keyword evidence="5 8" id="KW-1015">Disulfide bond</keyword>
<proteinExistence type="inferred from homology"/>
<dbReference type="Pfam" id="PF00026">
    <property type="entry name" value="Asp"/>
    <property type="match status" value="1"/>
</dbReference>
<feature type="chain" id="PRO_5035457343" evidence="10">
    <location>
        <begin position="19"/>
        <end position="388"/>
    </location>
</feature>
<dbReference type="GO" id="GO:0005764">
    <property type="term" value="C:lysosome"/>
    <property type="evidence" value="ECO:0007669"/>
    <property type="project" value="TreeGrafter"/>
</dbReference>
<feature type="active site" evidence="7">
    <location>
        <position position="281"/>
    </location>
</feature>
<keyword evidence="4 9" id="KW-0378">Hydrolase</keyword>
<dbReference type="Gene3D" id="2.40.70.10">
    <property type="entry name" value="Acid Proteases"/>
    <property type="match status" value="2"/>
</dbReference>
<dbReference type="InterPro" id="IPR001969">
    <property type="entry name" value="Aspartic_peptidase_AS"/>
</dbReference>
<name>A0A7I5EC99_HAECO</name>
<feature type="domain" description="Peptidase A1" evidence="11">
    <location>
        <begin position="71"/>
        <end position="385"/>
    </location>
</feature>
<dbReference type="PANTHER" id="PTHR47966">
    <property type="entry name" value="BETA-SITE APP-CLEAVING ENZYME, ISOFORM A-RELATED"/>
    <property type="match status" value="1"/>
</dbReference>
<keyword evidence="3 9" id="KW-0064">Aspartyl protease</keyword>
<evidence type="ECO:0000256" key="3">
    <source>
        <dbReference type="ARBA" id="ARBA00022750"/>
    </source>
</evidence>
<dbReference type="PROSITE" id="PS51767">
    <property type="entry name" value="PEPTIDASE_A1"/>
    <property type="match status" value="1"/>
</dbReference>
<dbReference type="WBParaSite" id="HCON_00136290-00001">
    <property type="protein sequence ID" value="HCON_00136290-00001"/>
    <property type="gene ID" value="HCON_00136290"/>
</dbReference>
<evidence type="ECO:0000256" key="7">
    <source>
        <dbReference type="PIRSR" id="PIRSR601461-1"/>
    </source>
</evidence>
<accession>A0A7I5EC99</accession>
<feature type="disulfide bond" evidence="8">
    <location>
        <begin position="311"/>
        <end position="345"/>
    </location>
</feature>
<feature type="disulfide bond" evidence="8">
    <location>
        <begin position="102"/>
        <end position="109"/>
    </location>
</feature>
<feature type="active site" evidence="7">
    <location>
        <position position="89"/>
    </location>
</feature>
<dbReference type="InterPro" id="IPR033121">
    <property type="entry name" value="PEPTIDASE_A1"/>
</dbReference>
<evidence type="ECO:0000256" key="9">
    <source>
        <dbReference type="RuleBase" id="RU000454"/>
    </source>
</evidence>
<dbReference type="Proteomes" id="UP000025227">
    <property type="component" value="Unplaced"/>
</dbReference>
<dbReference type="GO" id="GO:0004190">
    <property type="term" value="F:aspartic-type endopeptidase activity"/>
    <property type="evidence" value="ECO:0007669"/>
    <property type="project" value="UniProtKB-KW"/>
</dbReference>
<evidence type="ECO:0000256" key="8">
    <source>
        <dbReference type="PIRSR" id="PIRSR601461-2"/>
    </source>
</evidence>
<feature type="signal peptide" evidence="10">
    <location>
        <begin position="1"/>
        <end position="18"/>
    </location>
</feature>
<dbReference type="PROSITE" id="PS00141">
    <property type="entry name" value="ASP_PROTEASE"/>
    <property type="match status" value="2"/>
</dbReference>
<evidence type="ECO:0000313" key="13">
    <source>
        <dbReference type="WBParaSite" id="HCON_00136290-00001"/>
    </source>
</evidence>
<dbReference type="InterPro" id="IPR021109">
    <property type="entry name" value="Peptidase_aspartic_dom_sf"/>
</dbReference>
<dbReference type="PRINTS" id="PR00792">
    <property type="entry name" value="PEPSIN"/>
</dbReference>
<organism evidence="12 13">
    <name type="scientific">Haemonchus contortus</name>
    <name type="common">Barber pole worm</name>
    <dbReference type="NCBI Taxonomy" id="6289"/>
    <lineage>
        <taxon>Eukaryota</taxon>
        <taxon>Metazoa</taxon>
        <taxon>Ecdysozoa</taxon>
        <taxon>Nematoda</taxon>
        <taxon>Chromadorea</taxon>
        <taxon>Rhabditida</taxon>
        <taxon>Rhabditina</taxon>
        <taxon>Rhabditomorpha</taxon>
        <taxon>Strongyloidea</taxon>
        <taxon>Trichostrongylidae</taxon>
        <taxon>Haemonchus</taxon>
    </lineage>
</organism>
<dbReference type="GO" id="GO:0006508">
    <property type="term" value="P:proteolysis"/>
    <property type="evidence" value="ECO:0007669"/>
    <property type="project" value="UniProtKB-KW"/>
</dbReference>
<dbReference type="Gene3D" id="2.60.40.1960">
    <property type="match status" value="1"/>
</dbReference>
<evidence type="ECO:0000256" key="6">
    <source>
        <dbReference type="ARBA" id="ARBA00023180"/>
    </source>
</evidence>
<evidence type="ECO:0000256" key="1">
    <source>
        <dbReference type="ARBA" id="ARBA00007447"/>
    </source>
</evidence>
<evidence type="ECO:0000256" key="4">
    <source>
        <dbReference type="ARBA" id="ARBA00022801"/>
    </source>
</evidence>
<dbReference type="FunFam" id="2.40.70.10:FF:000002">
    <property type="entry name" value="Vacuolar aspartic proteinase"/>
    <property type="match status" value="1"/>
</dbReference>
<dbReference type="InterPro" id="IPR001461">
    <property type="entry name" value="Aspartic_peptidase_A1"/>
</dbReference>
<comment type="similarity">
    <text evidence="1 9">Belongs to the peptidase A1 family.</text>
</comment>
<evidence type="ECO:0000259" key="11">
    <source>
        <dbReference type="PROSITE" id="PS51767"/>
    </source>
</evidence>